<evidence type="ECO:0000313" key="2">
    <source>
        <dbReference type="EMBL" id="GJD54376.1"/>
    </source>
</evidence>
<accession>A0A564FXI7</accession>
<reference evidence="2" key="2">
    <citation type="journal article" date="2021" name="Front. Microbiol.">
        <title>Comprehensive Comparative Genomics and Phenotyping of Methylobacterium Species.</title>
        <authorList>
            <person name="Alessa O."/>
            <person name="Ogura Y."/>
            <person name="Fujitani Y."/>
            <person name="Takami H."/>
            <person name="Hayashi T."/>
            <person name="Sahin N."/>
            <person name="Tani A."/>
        </authorList>
    </citation>
    <scope>NUCLEOTIDE SEQUENCE</scope>
    <source>
        <strain evidence="2">DSM 22415</strain>
    </source>
</reference>
<dbReference type="Proteomes" id="UP000401717">
    <property type="component" value="Unassembled WGS sequence"/>
</dbReference>
<protein>
    <recommendedName>
        <fullName evidence="1">TadE-like domain-containing protein</fullName>
    </recommendedName>
</protein>
<reference evidence="3 4" key="1">
    <citation type="submission" date="2019-06" db="EMBL/GenBank/DDBJ databases">
        <authorList>
            <person name="Rodrigo-Torres L."/>
            <person name="Arahal R. D."/>
            <person name="Lucena T."/>
        </authorList>
    </citation>
    <scope>NUCLEOTIDE SEQUENCE [LARGE SCALE GENOMIC DNA]</scope>
    <source>
        <strain evidence="3 4">SW08-7</strain>
    </source>
</reference>
<dbReference type="InterPro" id="IPR012495">
    <property type="entry name" value="TadE-like_dom"/>
</dbReference>
<dbReference type="Pfam" id="PF07811">
    <property type="entry name" value="TadE"/>
    <property type="match status" value="1"/>
</dbReference>
<keyword evidence="5" id="KW-1185">Reference proteome</keyword>
<organism evidence="3 4">
    <name type="scientific">Methylobacterium dankookense</name>
    <dbReference type="NCBI Taxonomy" id="560405"/>
    <lineage>
        <taxon>Bacteria</taxon>
        <taxon>Pseudomonadati</taxon>
        <taxon>Pseudomonadota</taxon>
        <taxon>Alphaproteobacteria</taxon>
        <taxon>Hyphomicrobiales</taxon>
        <taxon>Methylobacteriaceae</taxon>
        <taxon>Methylobacterium</taxon>
    </lineage>
</organism>
<dbReference type="RefSeq" id="WP_238178612.1">
    <property type="nucleotide sequence ID" value="NZ_BPQI01000005.1"/>
</dbReference>
<dbReference type="EMBL" id="CABFVH010000008">
    <property type="protein sequence ID" value="VUF12111.1"/>
    <property type="molecule type" value="Genomic_DNA"/>
</dbReference>
<evidence type="ECO:0000259" key="1">
    <source>
        <dbReference type="Pfam" id="PF07811"/>
    </source>
</evidence>
<evidence type="ECO:0000313" key="3">
    <source>
        <dbReference type="EMBL" id="VUF12111.1"/>
    </source>
</evidence>
<name>A0A564FXI7_9HYPH</name>
<feature type="domain" description="TadE-like" evidence="1">
    <location>
        <begin position="38"/>
        <end position="74"/>
    </location>
</feature>
<dbReference type="Proteomes" id="UP001055303">
    <property type="component" value="Unassembled WGS sequence"/>
</dbReference>
<gene>
    <name evidence="2" type="ORF">IFDJLNFL_0247</name>
    <name evidence="3" type="ORF">MTDSW087_01799</name>
</gene>
<sequence length="215" mass="22557">MPPARSPTKGIPAGEGRLRRLGRRVRAWLARAATAREGVSAIEFAFIAPVLLGLFMASVELPRAFATGKRLQLGAGAMADLISRNDFASLSDVYAAAQAVATPYDVADAGIVLTAGGVYLQRGVYVAKVCSSTARNDQARAAGSVIGPAPAGSASDGARFVMAEVKMRYAALFRLVPMLNDWTFSYTVSWPVREGKAVNGQREVVLPGGQACPAS</sequence>
<reference evidence="2" key="3">
    <citation type="submission" date="2021-08" db="EMBL/GenBank/DDBJ databases">
        <authorList>
            <person name="Tani A."/>
            <person name="Ola A."/>
            <person name="Ogura Y."/>
            <person name="Katsura K."/>
            <person name="Hayashi T."/>
        </authorList>
    </citation>
    <scope>NUCLEOTIDE SEQUENCE</scope>
    <source>
        <strain evidence="2">DSM 22415</strain>
    </source>
</reference>
<dbReference type="AlphaFoldDB" id="A0A564FXI7"/>
<evidence type="ECO:0000313" key="5">
    <source>
        <dbReference type="Proteomes" id="UP001055303"/>
    </source>
</evidence>
<proteinExistence type="predicted"/>
<dbReference type="EMBL" id="BPQI01000005">
    <property type="protein sequence ID" value="GJD54376.1"/>
    <property type="molecule type" value="Genomic_DNA"/>
</dbReference>
<evidence type="ECO:0000313" key="4">
    <source>
        <dbReference type="Proteomes" id="UP000401717"/>
    </source>
</evidence>